<accession>A0A0D8BAX2</accession>
<dbReference type="Gene3D" id="1.10.260.40">
    <property type="entry name" value="lambda repressor-like DNA-binding domains"/>
    <property type="match status" value="1"/>
</dbReference>
<feature type="compositionally biased region" description="Low complexity" evidence="2">
    <location>
        <begin position="73"/>
        <end position="87"/>
    </location>
</feature>
<comment type="caution">
    <text evidence="4">The sequence shown here is derived from an EMBL/GenBank/DDBJ whole genome shotgun (WGS) entry which is preliminary data.</text>
</comment>
<dbReference type="SUPFAM" id="SSF48452">
    <property type="entry name" value="TPR-like"/>
    <property type="match status" value="1"/>
</dbReference>
<sequence>MTYIQAQSDLGARLARARKQADLTQQELAHRVSYSRSTIANTESGRQCPPRSFWADADAALGTGGALTADFDRITSSSEPSTPPATADNSTAAAVRPGGPGESVARLRDVLDHYRRLDDLLGASGLVGPVTAHLGLLEQVGRAEVATATEVDRLEAETCQLLAWLWLDLDKPARARDFYARAVRAARRAGDDALASYMIGWLSFAACGDDPRDAVVLARMAVARGAGGPASLRAWLAAVAGRAHAHVGDREQALHSLGEAERLLPDAPDRRAAWYFFGSAAYTGYRGTSLVLLGQARDAQRLLEDTLAGLDGTFVRSRALYEAQLAHALADLDELEQACRHAHQAAEVASATGTVRGLRAVRDVRRHPLLAANPSHRGVMDLDEYLLFAS</sequence>
<protein>
    <submittedName>
        <fullName evidence="4">Helix-turn-helix domain</fullName>
    </submittedName>
</protein>
<gene>
    <name evidence="4" type="ORF">FF36_04614</name>
</gene>
<dbReference type="CDD" id="cd00093">
    <property type="entry name" value="HTH_XRE"/>
    <property type="match status" value="1"/>
</dbReference>
<reference evidence="4 5" key="2">
    <citation type="journal article" date="2016" name="Genome Announc.">
        <title>Permanent Draft Genome Sequences for Two Variants of Frankia sp. Strain CpI1, the First Frankia Strain Isolated from Root Nodules of Comptonia peregrina.</title>
        <authorList>
            <person name="Oshone R."/>
            <person name="Hurst S.G.IV."/>
            <person name="Abebe-Akele F."/>
            <person name="Simpson S."/>
            <person name="Morris K."/>
            <person name="Thomas W.K."/>
            <person name="Tisa L.S."/>
        </authorList>
    </citation>
    <scope>NUCLEOTIDE SEQUENCE [LARGE SCALE GENOMIC DNA]</scope>
    <source>
        <strain evidence="5">CpI1-S</strain>
    </source>
</reference>
<organism evidence="4 5">
    <name type="scientific">Frankia torreyi</name>
    <dbReference type="NCBI Taxonomy" id="1856"/>
    <lineage>
        <taxon>Bacteria</taxon>
        <taxon>Bacillati</taxon>
        <taxon>Actinomycetota</taxon>
        <taxon>Actinomycetes</taxon>
        <taxon>Frankiales</taxon>
        <taxon>Frankiaceae</taxon>
        <taxon>Frankia</taxon>
    </lineage>
</organism>
<dbReference type="PATRIC" id="fig|1502723.3.peg.4562"/>
<evidence type="ECO:0000259" key="3">
    <source>
        <dbReference type="PROSITE" id="PS50943"/>
    </source>
</evidence>
<feature type="region of interest" description="Disordered" evidence="2">
    <location>
        <begin position="73"/>
        <end position="101"/>
    </location>
</feature>
<proteinExistence type="predicted"/>
<keyword evidence="1" id="KW-0175">Coiled coil</keyword>
<dbReference type="InterPro" id="IPR001387">
    <property type="entry name" value="Cro/C1-type_HTH"/>
</dbReference>
<dbReference type="SUPFAM" id="SSF47413">
    <property type="entry name" value="lambda repressor-like DNA-binding domains"/>
    <property type="match status" value="1"/>
</dbReference>
<evidence type="ECO:0000256" key="2">
    <source>
        <dbReference type="SAM" id="MobiDB-lite"/>
    </source>
</evidence>
<dbReference type="GO" id="GO:0003677">
    <property type="term" value="F:DNA binding"/>
    <property type="evidence" value="ECO:0007669"/>
    <property type="project" value="InterPro"/>
</dbReference>
<dbReference type="Pfam" id="PF13560">
    <property type="entry name" value="HTH_31"/>
    <property type="match status" value="1"/>
</dbReference>
<evidence type="ECO:0000256" key="1">
    <source>
        <dbReference type="SAM" id="Coils"/>
    </source>
</evidence>
<dbReference type="InterPro" id="IPR011990">
    <property type="entry name" value="TPR-like_helical_dom_sf"/>
</dbReference>
<name>A0A0D8BAX2_9ACTN</name>
<reference evidence="5" key="1">
    <citation type="submission" date="2015-02" db="EMBL/GenBank/DDBJ databases">
        <title>Draft Genome of Frankia sp. CpI1-S.</title>
        <authorList>
            <person name="Oshone R.T."/>
            <person name="Ngom M."/>
            <person name="Ghodhbane-Gtari F."/>
            <person name="Gtari M."/>
            <person name="Morris K."/>
            <person name="Thomas K."/>
            <person name="Sen A."/>
            <person name="Tisa L.S."/>
        </authorList>
    </citation>
    <scope>NUCLEOTIDE SEQUENCE [LARGE SCALE GENOMIC DNA]</scope>
    <source>
        <strain evidence="5">CpI1-S</strain>
    </source>
</reference>
<dbReference type="RefSeq" id="WP_242422755.1">
    <property type="nucleotide sequence ID" value="NZ_JYFN01000044.1"/>
</dbReference>
<dbReference type="PROSITE" id="PS50943">
    <property type="entry name" value="HTH_CROC1"/>
    <property type="match status" value="1"/>
</dbReference>
<feature type="coiled-coil region" evidence="1">
    <location>
        <begin position="318"/>
        <end position="345"/>
    </location>
</feature>
<dbReference type="AlphaFoldDB" id="A0A0D8BAX2"/>
<feature type="domain" description="HTH cro/C1-type" evidence="3">
    <location>
        <begin position="14"/>
        <end position="49"/>
    </location>
</feature>
<evidence type="ECO:0000313" key="5">
    <source>
        <dbReference type="Proteomes" id="UP000032545"/>
    </source>
</evidence>
<dbReference type="Proteomes" id="UP000032545">
    <property type="component" value="Unassembled WGS sequence"/>
</dbReference>
<evidence type="ECO:0000313" key="4">
    <source>
        <dbReference type="EMBL" id="KJE21109.1"/>
    </source>
</evidence>
<dbReference type="EMBL" id="JYFN01000044">
    <property type="protein sequence ID" value="KJE21109.1"/>
    <property type="molecule type" value="Genomic_DNA"/>
</dbReference>
<dbReference type="InterPro" id="IPR010982">
    <property type="entry name" value="Lambda_DNA-bd_dom_sf"/>
</dbReference>
<dbReference type="SMART" id="SM00530">
    <property type="entry name" value="HTH_XRE"/>
    <property type="match status" value="1"/>
</dbReference>
<keyword evidence="5" id="KW-1185">Reference proteome</keyword>
<dbReference type="Gene3D" id="1.25.40.10">
    <property type="entry name" value="Tetratricopeptide repeat domain"/>
    <property type="match status" value="1"/>
</dbReference>